<protein>
    <submittedName>
        <fullName evidence="1">Uncharacterized protein</fullName>
    </submittedName>
</protein>
<evidence type="ECO:0000313" key="4">
    <source>
        <dbReference type="Proteomes" id="UP001570846"/>
    </source>
</evidence>
<gene>
    <name evidence="2" type="ORF">ACD591_02285</name>
    <name evidence="1" type="ORF">FOE74_07185</name>
</gene>
<keyword evidence="4" id="KW-1185">Reference proteome</keyword>
<accession>A0A5M8QI66</accession>
<proteinExistence type="predicted"/>
<dbReference type="Proteomes" id="UP001570846">
    <property type="component" value="Unassembled WGS sequence"/>
</dbReference>
<dbReference type="OrthoDB" id="840060at2"/>
<dbReference type="AlphaFoldDB" id="A0A5M8QI66"/>
<reference evidence="2 4" key="3">
    <citation type="submission" date="2024-08" db="EMBL/GenBank/DDBJ databases">
        <authorList>
            <person name="Wei W."/>
        </authorList>
    </citation>
    <scope>NUCLEOTIDE SEQUENCE [LARGE SCALE GENOMIC DNA]</scope>
    <source>
        <strain evidence="2 4">XU2</strain>
    </source>
</reference>
<dbReference type="EMBL" id="JBGOGF010000001">
    <property type="protein sequence ID" value="MFA1770105.1"/>
    <property type="molecule type" value="Genomic_DNA"/>
</dbReference>
<dbReference type="EMBL" id="VKKZ01000019">
    <property type="protein sequence ID" value="KAA6435719.1"/>
    <property type="molecule type" value="Genomic_DNA"/>
</dbReference>
<evidence type="ECO:0000313" key="1">
    <source>
        <dbReference type="EMBL" id="KAA6435719.1"/>
    </source>
</evidence>
<name>A0A5M8QI66_9BACT</name>
<dbReference type="Proteomes" id="UP000323866">
    <property type="component" value="Unassembled WGS sequence"/>
</dbReference>
<comment type="caution">
    <text evidence="1">The sequence shown here is derived from an EMBL/GenBank/DDBJ whole genome shotgun (WGS) entry which is preliminary data.</text>
</comment>
<organism evidence="1 3">
    <name type="scientific">Rufibacter glacialis</name>
    <dbReference type="NCBI Taxonomy" id="1259555"/>
    <lineage>
        <taxon>Bacteria</taxon>
        <taxon>Pseudomonadati</taxon>
        <taxon>Bacteroidota</taxon>
        <taxon>Cytophagia</taxon>
        <taxon>Cytophagales</taxon>
        <taxon>Hymenobacteraceae</taxon>
        <taxon>Rufibacter</taxon>
    </lineage>
</organism>
<reference evidence="1 3" key="2">
    <citation type="submission" date="2019-09" db="EMBL/GenBank/DDBJ databases">
        <title>A bacterium isolated from glacier soil.</title>
        <authorList>
            <person name="Liu Q."/>
        </authorList>
    </citation>
    <scope>NUCLEOTIDE SEQUENCE [LARGE SCALE GENOMIC DNA]</scope>
    <source>
        <strain evidence="1 3">MDT1-10-3</strain>
    </source>
</reference>
<dbReference type="RefSeq" id="WP_149097910.1">
    <property type="nucleotide sequence ID" value="NZ_BMMG01000002.1"/>
</dbReference>
<evidence type="ECO:0000313" key="3">
    <source>
        <dbReference type="Proteomes" id="UP000323866"/>
    </source>
</evidence>
<evidence type="ECO:0000313" key="2">
    <source>
        <dbReference type="EMBL" id="MFA1770105.1"/>
    </source>
</evidence>
<reference evidence="1 3" key="1">
    <citation type="submission" date="2019-07" db="EMBL/GenBank/DDBJ databases">
        <authorList>
            <person name="Qu J.-H."/>
        </authorList>
    </citation>
    <scope>NUCLEOTIDE SEQUENCE [LARGE SCALE GENOMIC DNA]</scope>
    <source>
        <strain evidence="1 3">MDT1-10-3</strain>
    </source>
</reference>
<sequence>MSTSYLQYSKFILLKVSFDVVLFEKEFRKCLRLLPIQEIRELKRWCRATFPKKFRGVMSRCFRYFWRNRPAATQRKKEALAPLQGTK</sequence>